<dbReference type="Proteomes" id="UP001595953">
    <property type="component" value="Unassembled WGS sequence"/>
</dbReference>
<dbReference type="InterPro" id="IPR005835">
    <property type="entry name" value="NTP_transferase_dom"/>
</dbReference>
<keyword evidence="1" id="KW-0808">Transferase</keyword>
<evidence type="ECO:0000259" key="3">
    <source>
        <dbReference type="Pfam" id="PF00483"/>
    </source>
</evidence>
<organism evidence="4 5">
    <name type="scientific">Geojedonia litorea</name>
    <dbReference type="NCBI Taxonomy" id="1268269"/>
    <lineage>
        <taxon>Bacteria</taxon>
        <taxon>Pseudomonadati</taxon>
        <taxon>Bacteroidota</taxon>
        <taxon>Flavobacteriia</taxon>
        <taxon>Flavobacteriales</taxon>
        <taxon>Flavobacteriaceae</taxon>
        <taxon>Geojedonia</taxon>
    </lineage>
</organism>
<name>A0ABV9N5Z1_9FLAO</name>
<protein>
    <submittedName>
        <fullName evidence="4">Sugar phosphate nucleotidyltransferase</fullName>
    </submittedName>
</protein>
<comment type="caution">
    <text evidence="4">The sequence shown here is derived from an EMBL/GenBank/DDBJ whole genome shotgun (WGS) entry which is preliminary data.</text>
</comment>
<dbReference type="Pfam" id="PF00483">
    <property type="entry name" value="NTP_transferase"/>
    <property type="match status" value="1"/>
</dbReference>
<keyword evidence="5" id="KW-1185">Reference proteome</keyword>
<dbReference type="InterPro" id="IPR050065">
    <property type="entry name" value="GlmU-like"/>
</dbReference>
<evidence type="ECO:0000313" key="4">
    <source>
        <dbReference type="EMBL" id="MFC4722889.1"/>
    </source>
</evidence>
<gene>
    <name evidence="4" type="ORF">ACFO5O_11190</name>
</gene>
<accession>A0ABV9N5Z1</accession>
<evidence type="ECO:0000313" key="5">
    <source>
        <dbReference type="Proteomes" id="UP001595953"/>
    </source>
</evidence>
<sequence length="547" mass="63452">MKIIVPMSGKGQRFINAGYKNVKPLIEVNGSPIIEHVVNMFPGEKDFIFICNSEHLRTTNMRSVLNKIAPNGIVVEIPPHKKGPVYAVQQIQDLINDDDEIIVNYCDFSCYWDYQDFLSHTRNRNADGAVPAYKGFHPHMLGTTNYAFMRDDKQWMLEIKEKEPFTDNRMEEYASIGTYYFKKGTFVKKYFNQLIAEDINLNGEFYVSLVYNLLVQDKLTVSIYNIQHMLQWGTPQDLEEYNGFSDYFKEIIKERVTPKIEKGSINMIPLAGKGSRFVQEGYKNPKPLIEVSGKPIIVQASNFLPSAESNIFICLEDHLKNYPLEKEIRQEFPDSKIISLNQVTEGQACTCELGLEGENLEKPLLIAACDNGMLWNKKRYEELLQDQSVDAIIWSFRNHPSSERNPEMYGWIKTKGDKVLGVSVKKPISDNPRKDHAIVGTFYFRKGLHFKKALDKMYKKNTRINGEFYVDSCIEELVNIGLNVKVFEIDNYICWGTPNDYKTFKYWQSFFHKVDWHPYKLEKDTTINKKAISVIENEYTSFSQKWG</sequence>
<dbReference type="RefSeq" id="WP_387963781.1">
    <property type="nucleotide sequence ID" value="NZ_JBHSGP010000014.1"/>
</dbReference>
<dbReference type="PANTHER" id="PTHR43584:SF8">
    <property type="entry name" value="N-ACETYLMURAMATE ALPHA-1-PHOSPHATE URIDYLYLTRANSFERASE"/>
    <property type="match status" value="1"/>
</dbReference>
<dbReference type="CDD" id="cd04183">
    <property type="entry name" value="GT2_BcE_like"/>
    <property type="match status" value="1"/>
</dbReference>
<dbReference type="EMBL" id="JBHSGP010000014">
    <property type="protein sequence ID" value="MFC4722889.1"/>
    <property type="molecule type" value="Genomic_DNA"/>
</dbReference>
<dbReference type="InterPro" id="IPR029044">
    <property type="entry name" value="Nucleotide-diphossugar_trans"/>
</dbReference>
<dbReference type="SUPFAM" id="SSF53448">
    <property type="entry name" value="Nucleotide-diphospho-sugar transferases"/>
    <property type="match status" value="2"/>
</dbReference>
<reference evidence="5" key="1">
    <citation type="journal article" date="2019" name="Int. J. Syst. Evol. Microbiol.">
        <title>The Global Catalogue of Microorganisms (GCM) 10K type strain sequencing project: providing services to taxonomists for standard genome sequencing and annotation.</title>
        <authorList>
            <consortium name="The Broad Institute Genomics Platform"/>
            <consortium name="The Broad Institute Genome Sequencing Center for Infectious Disease"/>
            <person name="Wu L."/>
            <person name="Ma J."/>
        </authorList>
    </citation>
    <scope>NUCLEOTIDE SEQUENCE [LARGE SCALE GENOMIC DNA]</scope>
    <source>
        <strain evidence="5">CCUG 63682</strain>
    </source>
</reference>
<evidence type="ECO:0000256" key="1">
    <source>
        <dbReference type="ARBA" id="ARBA00022679"/>
    </source>
</evidence>
<dbReference type="PANTHER" id="PTHR43584">
    <property type="entry name" value="NUCLEOTIDYL TRANSFERASE"/>
    <property type="match status" value="1"/>
</dbReference>
<dbReference type="Gene3D" id="3.90.550.10">
    <property type="entry name" value="Spore Coat Polysaccharide Biosynthesis Protein SpsA, Chain A"/>
    <property type="match status" value="2"/>
</dbReference>
<feature type="domain" description="Nucleotidyl transferase" evidence="3">
    <location>
        <begin position="8"/>
        <end position="189"/>
    </location>
</feature>
<evidence type="ECO:0000256" key="2">
    <source>
        <dbReference type="ARBA" id="ARBA00022695"/>
    </source>
</evidence>
<proteinExistence type="predicted"/>
<keyword evidence="2" id="KW-0548">Nucleotidyltransferase</keyword>